<evidence type="ECO:0000259" key="6">
    <source>
        <dbReference type="SMART" id="SM00415"/>
    </source>
</evidence>
<feature type="region of interest" description="Disordered" evidence="5">
    <location>
        <begin position="57"/>
        <end position="89"/>
    </location>
</feature>
<comment type="similarity">
    <text evidence="4">Belongs to the HSF family.</text>
</comment>
<dbReference type="SUPFAM" id="SSF46785">
    <property type="entry name" value="Winged helix' DNA-binding domain"/>
    <property type="match status" value="1"/>
</dbReference>
<dbReference type="Pfam" id="PF00447">
    <property type="entry name" value="HSF_DNA-bind"/>
    <property type="match status" value="1"/>
</dbReference>
<dbReference type="InterPro" id="IPR000232">
    <property type="entry name" value="HSF_DNA-bd"/>
</dbReference>
<dbReference type="GO" id="GO:0003700">
    <property type="term" value="F:DNA-binding transcription factor activity"/>
    <property type="evidence" value="ECO:0007669"/>
    <property type="project" value="InterPro"/>
</dbReference>
<feature type="domain" description="HSF-type DNA-binding" evidence="6">
    <location>
        <begin position="152"/>
        <end position="242"/>
    </location>
</feature>
<proteinExistence type="inferred from homology"/>
<dbReference type="InterPro" id="IPR036390">
    <property type="entry name" value="WH_DNA-bd_sf"/>
</dbReference>
<dbReference type="AlphaFoldDB" id="A0A7S1BD39"/>
<evidence type="ECO:0000256" key="4">
    <source>
        <dbReference type="RuleBase" id="RU004020"/>
    </source>
</evidence>
<sequence length="520" mass="57909">MMTNFENTGNNEGISLNHYLALAKQYAVMRTATDSDTGMDECADTDTEEELEHVCFNDNSSEESEGLNEKSLEVSTSAPPSKDLDDSESIESALCDETASIVATKKNTFINDKVISKADINNISNKTVLFSSLPSSSLDTTLLSLNSSRLLSPTLFPCKLHSILSSSQYSFILNWAKDGKSWRVYDTTAFMEVIAPKYFKMKKFASFVRMVYLWGFVKMSGGFFHEHFQQGKVMLCQNMVLRKNKRKNVKRGKSVCNVSLHETDSNPSSEDCDVETASFLDNAMILDSMQVDHCAKDQQNETTEVHPKINCESVIKTIESNNGAAIRSIDSYGSFTMNPINNMPGMTDIPKENNILLLQSGQDNGLFSHGMQQNATGASNSFLDCATNLAAGVMNGSEMFNHQQSPNNYMSTLFSFMYNTPFTQMSDTTLSPFWIAMMQAMVQTDAVPVESVSQGVCELQKDNVANDLYRSVSTQAVTQRQNMATNQYQNLLAQHQQMPFNPLFQQMYAAFRGDIMPSCP</sequence>
<dbReference type="InterPro" id="IPR036388">
    <property type="entry name" value="WH-like_DNA-bd_sf"/>
</dbReference>
<dbReference type="EMBL" id="HBFR01014291">
    <property type="protein sequence ID" value="CAD8883251.1"/>
    <property type="molecule type" value="Transcribed_RNA"/>
</dbReference>
<reference evidence="7" key="1">
    <citation type="submission" date="2021-01" db="EMBL/GenBank/DDBJ databases">
        <authorList>
            <person name="Corre E."/>
            <person name="Pelletier E."/>
            <person name="Niang G."/>
            <person name="Scheremetjew M."/>
            <person name="Finn R."/>
            <person name="Kale V."/>
            <person name="Holt S."/>
            <person name="Cochrane G."/>
            <person name="Meng A."/>
            <person name="Brown T."/>
            <person name="Cohen L."/>
        </authorList>
    </citation>
    <scope>NUCLEOTIDE SEQUENCE</scope>
    <source>
        <strain evidence="7">308</strain>
    </source>
</reference>
<accession>A0A7S1BD39</accession>
<dbReference type="PANTHER" id="PTHR10015">
    <property type="entry name" value="HEAT SHOCK TRANSCRIPTION FACTOR"/>
    <property type="match status" value="1"/>
</dbReference>
<keyword evidence="3" id="KW-0539">Nucleus</keyword>
<gene>
    <name evidence="7" type="ORF">CHYS00102_LOCUS10446</name>
</gene>
<keyword evidence="2" id="KW-0238">DNA-binding</keyword>
<dbReference type="Gene3D" id="1.10.10.10">
    <property type="entry name" value="Winged helix-like DNA-binding domain superfamily/Winged helix DNA-binding domain"/>
    <property type="match status" value="1"/>
</dbReference>
<dbReference type="PANTHER" id="PTHR10015:SF206">
    <property type="entry name" value="HSF-TYPE DNA-BINDING DOMAIN-CONTAINING PROTEIN"/>
    <property type="match status" value="1"/>
</dbReference>
<dbReference type="GO" id="GO:0005634">
    <property type="term" value="C:nucleus"/>
    <property type="evidence" value="ECO:0007669"/>
    <property type="project" value="UniProtKB-SubCell"/>
</dbReference>
<dbReference type="GO" id="GO:0043565">
    <property type="term" value="F:sequence-specific DNA binding"/>
    <property type="evidence" value="ECO:0007669"/>
    <property type="project" value="InterPro"/>
</dbReference>
<organism evidence="7">
    <name type="scientific">Corethron hystrix</name>
    <dbReference type="NCBI Taxonomy" id="216773"/>
    <lineage>
        <taxon>Eukaryota</taxon>
        <taxon>Sar</taxon>
        <taxon>Stramenopiles</taxon>
        <taxon>Ochrophyta</taxon>
        <taxon>Bacillariophyta</taxon>
        <taxon>Coscinodiscophyceae</taxon>
        <taxon>Corethrophycidae</taxon>
        <taxon>Corethrales</taxon>
        <taxon>Corethraceae</taxon>
        <taxon>Corethron</taxon>
    </lineage>
</organism>
<evidence type="ECO:0000256" key="5">
    <source>
        <dbReference type="SAM" id="MobiDB-lite"/>
    </source>
</evidence>
<dbReference type="SMART" id="SM00415">
    <property type="entry name" value="HSF"/>
    <property type="match status" value="1"/>
</dbReference>
<evidence type="ECO:0000256" key="1">
    <source>
        <dbReference type="ARBA" id="ARBA00004123"/>
    </source>
</evidence>
<evidence type="ECO:0000313" key="7">
    <source>
        <dbReference type="EMBL" id="CAD8883251.1"/>
    </source>
</evidence>
<evidence type="ECO:0000256" key="2">
    <source>
        <dbReference type="ARBA" id="ARBA00023125"/>
    </source>
</evidence>
<comment type="subcellular location">
    <subcellularLocation>
        <location evidence="1">Nucleus</location>
    </subcellularLocation>
</comment>
<name>A0A7S1BD39_9STRA</name>
<protein>
    <recommendedName>
        <fullName evidence="6">HSF-type DNA-binding domain-containing protein</fullName>
    </recommendedName>
</protein>
<evidence type="ECO:0000256" key="3">
    <source>
        <dbReference type="ARBA" id="ARBA00023242"/>
    </source>
</evidence>